<protein>
    <submittedName>
        <fullName evidence="6">Plant invertase/pectin methylesterase inhibitor</fullName>
    </submittedName>
</protein>
<dbReference type="PANTHER" id="PTHR35357:SF19">
    <property type="entry name" value="OS05G0283200 PROTEIN"/>
    <property type="match status" value="1"/>
</dbReference>
<dbReference type="PANTHER" id="PTHR35357">
    <property type="entry name" value="OS02G0537100 PROTEIN"/>
    <property type="match status" value="1"/>
</dbReference>
<dbReference type="Gene3D" id="1.20.140.40">
    <property type="entry name" value="Invertase/pectin methylesterase inhibitor family protein"/>
    <property type="match status" value="1"/>
</dbReference>
<name>A0A833VHF9_9POAL</name>
<evidence type="ECO:0000313" key="6">
    <source>
        <dbReference type="EMBL" id="KAF3340527.1"/>
    </source>
</evidence>
<keyword evidence="7" id="KW-1185">Reference proteome</keyword>
<gene>
    <name evidence="6" type="ORF">FCM35_KLT09371</name>
</gene>
<keyword evidence="1 4" id="KW-0732">Signal</keyword>
<evidence type="ECO:0000256" key="4">
    <source>
        <dbReference type="SAM" id="SignalP"/>
    </source>
</evidence>
<dbReference type="InterPro" id="IPR006501">
    <property type="entry name" value="Pectinesterase_inhib_dom"/>
</dbReference>
<dbReference type="NCBIfam" id="TIGR01614">
    <property type="entry name" value="PME_inhib"/>
    <property type="match status" value="1"/>
</dbReference>
<evidence type="ECO:0000259" key="5">
    <source>
        <dbReference type="Pfam" id="PF04043"/>
    </source>
</evidence>
<keyword evidence="2" id="KW-1015">Disulfide bond</keyword>
<evidence type="ECO:0000313" key="7">
    <source>
        <dbReference type="Proteomes" id="UP000623129"/>
    </source>
</evidence>
<organism evidence="6 7">
    <name type="scientific">Carex littledalei</name>
    <dbReference type="NCBI Taxonomy" id="544730"/>
    <lineage>
        <taxon>Eukaryota</taxon>
        <taxon>Viridiplantae</taxon>
        <taxon>Streptophyta</taxon>
        <taxon>Embryophyta</taxon>
        <taxon>Tracheophyta</taxon>
        <taxon>Spermatophyta</taxon>
        <taxon>Magnoliopsida</taxon>
        <taxon>Liliopsida</taxon>
        <taxon>Poales</taxon>
        <taxon>Cyperaceae</taxon>
        <taxon>Cyperoideae</taxon>
        <taxon>Cariceae</taxon>
        <taxon>Carex</taxon>
        <taxon>Carex subgen. Euthyceras</taxon>
    </lineage>
</organism>
<accession>A0A833VHF9</accession>
<evidence type="ECO:0000256" key="1">
    <source>
        <dbReference type="ARBA" id="ARBA00022729"/>
    </source>
</evidence>
<dbReference type="Pfam" id="PF04043">
    <property type="entry name" value="PMEI"/>
    <property type="match status" value="1"/>
</dbReference>
<comment type="caution">
    <text evidence="6">The sequence shown here is derived from an EMBL/GenBank/DDBJ whole genome shotgun (WGS) entry which is preliminary data.</text>
</comment>
<proteinExistence type="inferred from homology"/>
<evidence type="ECO:0000256" key="2">
    <source>
        <dbReference type="ARBA" id="ARBA00023157"/>
    </source>
</evidence>
<dbReference type="InterPro" id="IPR035513">
    <property type="entry name" value="Invertase/methylesterase_inhib"/>
</dbReference>
<dbReference type="CDD" id="cd15800">
    <property type="entry name" value="PMEI-like_2"/>
    <property type="match status" value="1"/>
</dbReference>
<feature type="signal peptide" evidence="4">
    <location>
        <begin position="1"/>
        <end position="22"/>
    </location>
</feature>
<dbReference type="Proteomes" id="UP000623129">
    <property type="component" value="Unassembled WGS sequence"/>
</dbReference>
<sequence>MMRSVLQLALFVLLSFPIASLARGSSAQRKSRAMNPFCGHTTYPFLCASATGAFLGGQRPNAEAVLKMHLGAISHRSESASRKAQQLMRRAKPGTFVLLKHCDDLYRAKWDMVGTALRELHSRDEQTKQMVHIMTQLLRQSAEECDLSFHQSRISNPLSRYNRSIVKLAVNCDDLNNMMT</sequence>
<dbReference type="SUPFAM" id="SSF101148">
    <property type="entry name" value="Plant invertase/pectin methylesterase inhibitor"/>
    <property type="match status" value="1"/>
</dbReference>
<feature type="domain" description="Pectinesterase inhibitor" evidence="5">
    <location>
        <begin position="36"/>
        <end position="172"/>
    </location>
</feature>
<feature type="chain" id="PRO_5032986821" evidence="4">
    <location>
        <begin position="23"/>
        <end position="180"/>
    </location>
</feature>
<reference evidence="6" key="1">
    <citation type="submission" date="2020-01" db="EMBL/GenBank/DDBJ databases">
        <title>Genome sequence of Kobresia littledalei, the first chromosome-level genome in the family Cyperaceae.</title>
        <authorList>
            <person name="Qu G."/>
        </authorList>
    </citation>
    <scope>NUCLEOTIDE SEQUENCE</scope>
    <source>
        <strain evidence="6">C.B.Clarke</strain>
        <tissue evidence="6">Leaf</tissue>
    </source>
</reference>
<dbReference type="EMBL" id="SWLB01000002">
    <property type="protein sequence ID" value="KAF3340527.1"/>
    <property type="molecule type" value="Genomic_DNA"/>
</dbReference>
<evidence type="ECO:0000256" key="3">
    <source>
        <dbReference type="ARBA" id="ARBA00038471"/>
    </source>
</evidence>
<dbReference type="GO" id="GO:0004857">
    <property type="term" value="F:enzyme inhibitor activity"/>
    <property type="evidence" value="ECO:0007669"/>
    <property type="project" value="InterPro"/>
</dbReference>
<comment type="similarity">
    <text evidence="3">Belongs to the PMEI family.</text>
</comment>
<dbReference type="AlphaFoldDB" id="A0A833VHF9"/>